<protein>
    <submittedName>
        <fullName evidence="2">Uncharacterized protein</fullName>
    </submittedName>
</protein>
<name>D8PYD0_SCHCM</name>
<keyword evidence="3" id="KW-1185">Reference proteome</keyword>
<dbReference type="RefSeq" id="XP_003034133.1">
    <property type="nucleotide sequence ID" value="XM_003034087.1"/>
</dbReference>
<evidence type="ECO:0000313" key="3">
    <source>
        <dbReference type="Proteomes" id="UP000007431"/>
    </source>
</evidence>
<feature type="non-terminal residue" evidence="2">
    <location>
        <position position="477"/>
    </location>
</feature>
<feature type="compositionally biased region" description="Low complexity" evidence="1">
    <location>
        <begin position="113"/>
        <end position="129"/>
    </location>
</feature>
<feature type="region of interest" description="Disordered" evidence="1">
    <location>
        <begin position="46"/>
        <end position="76"/>
    </location>
</feature>
<sequence>MGPLIDGYGGIPIIPYTNAWLDHCSGFSSSQFGQYNQAGTYPAASSPGYAPYHQQPTSMPASSGIPSFTPAPFRPAPTVDSNQGFFSSMFPPGAYPPPSTPMFSASTETVASSYDSSSPHSFSSMSSSSAITIPKPRRSSQDSDVTQVPLVTQPAPALASSLPSPPTSTDSKALINLVSDSPTPTPHPSQTNTPVSTQDSIVLEKACPGVEDLPIGPSKPVTVAIPEGFGSLDPNDLPRQVAQEASGPPLTYPVTAATLRAGPLAPVAEYYRFHHESIFHTCIPRVKLTKLHNRRVDGFKELLPVYDFELIDAGKADYLEIRSAMMLQVVDLRATPPSNLRRRRNVPEAIVVGDELRRDPHHVEFLCAYYRSQDSHAVVLTTRKVDQCKLISREASWNAFMTNLQRLVGLNGRLGADQLAEAAVKARRQARHHVYENVHAACSGVRSPEDRDSRPNNLTEAQTFVPYMLSYFSLPTS</sequence>
<dbReference type="EMBL" id="GL377304">
    <property type="protein sequence ID" value="EFI99230.1"/>
    <property type="molecule type" value="Genomic_DNA"/>
</dbReference>
<reference evidence="2 3" key="1">
    <citation type="journal article" date="2010" name="Nat. Biotechnol.">
        <title>Genome sequence of the model mushroom Schizophyllum commune.</title>
        <authorList>
            <person name="Ohm R.A."/>
            <person name="de Jong J.F."/>
            <person name="Lugones L.G."/>
            <person name="Aerts A."/>
            <person name="Kothe E."/>
            <person name="Stajich J.E."/>
            <person name="de Vries R.P."/>
            <person name="Record E."/>
            <person name="Levasseur A."/>
            <person name="Baker S.E."/>
            <person name="Bartholomew K.A."/>
            <person name="Coutinho P.M."/>
            <person name="Erdmann S."/>
            <person name="Fowler T.J."/>
            <person name="Gathman A.C."/>
            <person name="Lombard V."/>
            <person name="Henrissat B."/>
            <person name="Knabe N."/>
            <person name="Kuees U."/>
            <person name="Lilly W.W."/>
            <person name="Lindquist E."/>
            <person name="Lucas S."/>
            <person name="Magnuson J.K."/>
            <person name="Piumi F."/>
            <person name="Raudaskoski M."/>
            <person name="Salamov A."/>
            <person name="Schmutz J."/>
            <person name="Schwarze F.W.M.R."/>
            <person name="vanKuyk P.A."/>
            <person name="Horton J.S."/>
            <person name="Grigoriev I.V."/>
            <person name="Woesten H.A.B."/>
        </authorList>
    </citation>
    <scope>NUCLEOTIDE SEQUENCE [LARGE SCALE GENOMIC DNA]</scope>
    <source>
        <strain evidence="3">H4-8 / FGSC 9210</strain>
    </source>
</reference>
<dbReference type="InParanoid" id="D8PYD0"/>
<dbReference type="OrthoDB" id="10391958at2759"/>
<dbReference type="AlphaFoldDB" id="D8PYD0"/>
<evidence type="ECO:0000313" key="2">
    <source>
        <dbReference type="EMBL" id="EFI99230.1"/>
    </source>
</evidence>
<feature type="compositionally biased region" description="Polar residues" evidence="1">
    <location>
        <begin position="54"/>
        <end position="66"/>
    </location>
</feature>
<dbReference type="VEuPathDB" id="FungiDB:SCHCODRAFT_02490677"/>
<gene>
    <name evidence="2" type="ORF">SCHCODRAFT_107487</name>
</gene>
<feature type="region of interest" description="Disordered" evidence="1">
    <location>
        <begin position="113"/>
        <end position="196"/>
    </location>
</feature>
<evidence type="ECO:0000256" key="1">
    <source>
        <dbReference type="SAM" id="MobiDB-lite"/>
    </source>
</evidence>
<accession>D8PYD0</accession>
<proteinExistence type="predicted"/>
<dbReference type="HOGENOM" id="CLU_572603_0_0_1"/>
<dbReference type="Proteomes" id="UP000007431">
    <property type="component" value="Unassembled WGS sequence"/>
</dbReference>
<organism evidence="3">
    <name type="scientific">Schizophyllum commune (strain H4-8 / FGSC 9210)</name>
    <name type="common">Split gill fungus</name>
    <dbReference type="NCBI Taxonomy" id="578458"/>
    <lineage>
        <taxon>Eukaryota</taxon>
        <taxon>Fungi</taxon>
        <taxon>Dikarya</taxon>
        <taxon>Basidiomycota</taxon>
        <taxon>Agaricomycotina</taxon>
        <taxon>Agaricomycetes</taxon>
        <taxon>Agaricomycetidae</taxon>
        <taxon>Agaricales</taxon>
        <taxon>Schizophyllaceae</taxon>
        <taxon>Schizophyllum</taxon>
    </lineage>
</organism>
<dbReference type="GeneID" id="9592290"/>
<feature type="compositionally biased region" description="Polar residues" evidence="1">
    <location>
        <begin position="178"/>
        <end position="196"/>
    </location>
</feature>
<dbReference type="KEGG" id="scm:SCHCO_02490677"/>